<dbReference type="GO" id="GO:0003713">
    <property type="term" value="F:transcription coactivator activity"/>
    <property type="evidence" value="ECO:0007669"/>
    <property type="project" value="InterPro"/>
</dbReference>
<name>A0A835GVJ1_9MAGN</name>
<sequence>MSHQLVQQQQKQNTMQQQQEQKPLQRQPHPYQMNDISDMHGKQSMNVKSGMLPQHHAEGQKSFYSHQPPLTPGALLRSLSPQSLQASSPHTSQHSPQTDPQSMISPSLSKSGTPIQSANSPMISLSPSTCFTPSPIPSDHEKQNTGAPFQSNAGGKRQAVTSGSQSHSPVIDTPGILSPALLAEVASPDKNQGCASTVISGKTIETESPTERLIKAVKSMSHKALRASVSEMYSTVSVVDMIAGSNPGNHSEARVGEDLAAMVKHSLLASNFLSQDGVVTAKNMNFHSSGLPMTVVTSDGSVCHSSKLSNGMETSDLDSTATSRIKRPRVEVNEAMLEEIKDINWQLINTVLDISEENSFTSALSEVGHGTIVKCSFTPFNFSPSQAFPVLPIFLLVSVNYPNTSPVLLDKLPLSLSEEHERFFVEARSQFHRSMRCLPQPMSLREMAKSWDTCARAVLTEYALQNGGGSFSSKYGTWKNVASTS</sequence>
<dbReference type="InterPro" id="IPR044661">
    <property type="entry name" value="MED15a/b/c-like"/>
</dbReference>
<dbReference type="PANTHER" id="PTHR33137:SF4">
    <property type="entry name" value="MEDIATOR OF RNA POLYMERASE II TRANSCRIPTION SUBUNIT 15A-RELATED"/>
    <property type="match status" value="1"/>
</dbReference>
<evidence type="ECO:0000313" key="3">
    <source>
        <dbReference type="EMBL" id="KAF9587764.1"/>
    </source>
</evidence>
<feature type="compositionally biased region" description="Low complexity" evidence="1">
    <location>
        <begin position="74"/>
        <end position="89"/>
    </location>
</feature>
<comment type="caution">
    <text evidence="3">The sequence shown here is derived from an EMBL/GenBank/DDBJ whole genome shotgun (WGS) entry which is preliminary data.</text>
</comment>
<proteinExistence type="predicted"/>
<dbReference type="EMBL" id="JADFTS010000009">
    <property type="protein sequence ID" value="KAF9587764.1"/>
    <property type="molecule type" value="Genomic_DNA"/>
</dbReference>
<evidence type="ECO:0000313" key="4">
    <source>
        <dbReference type="Proteomes" id="UP000631114"/>
    </source>
</evidence>
<gene>
    <name evidence="3" type="ORF">IFM89_005496</name>
</gene>
<keyword evidence="4" id="KW-1185">Reference proteome</keyword>
<evidence type="ECO:0000256" key="1">
    <source>
        <dbReference type="SAM" id="MobiDB-lite"/>
    </source>
</evidence>
<accession>A0A835GVJ1</accession>
<feature type="compositionally biased region" description="Polar residues" evidence="1">
    <location>
        <begin position="144"/>
        <end position="168"/>
    </location>
</feature>
<feature type="compositionally biased region" description="Polar residues" evidence="1">
    <location>
        <begin position="90"/>
        <end position="132"/>
    </location>
</feature>
<dbReference type="Pfam" id="PF21539">
    <property type="entry name" value="Med15_C"/>
    <property type="match status" value="1"/>
</dbReference>
<protein>
    <recommendedName>
        <fullName evidence="2">ARC105/Med15 mediator subunit C-terminal domain-containing protein</fullName>
    </recommendedName>
</protein>
<feature type="region of interest" description="Disordered" evidence="1">
    <location>
        <begin position="1"/>
        <end position="173"/>
    </location>
</feature>
<dbReference type="Proteomes" id="UP000631114">
    <property type="component" value="Unassembled WGS sequence"/>
</dbReference>
<dbReference type="PANTHER" id="PTHR33137">
    <property type="entry name" value="MEDIATOR OF RNA POLYMERASE II TRANSCRIPTION SUBUNIT 15A-RELATED"/>
    <property type="match status" value="1"/>
</dbReference>
<feature type="domain" description="ARC105/Med15 mediator subunit C-terminal" evidence="2">
    <location>
        <begin position="388"/>
        <end position="456"/>
    </location>
</feature>
<dbReference type="InterPro" id="IPR048386">
    <property type="entry name" value="Med15_C"/>
</dbReference>
<reference evidence="3 4" key="1">
    <citation type="submission" date="2020-10" db="EMBL/GenBank/DDBJ databases">
        <title>The Coptis chinensis genome and diversification of protoberbering-type alkaloids.</title>
        <authorList>
            <person name="Wang B."/>
            <person name="Shu S."/>
            <person name="Song C."/>
            <person name="Liu Y."/>
        </authorList>
    </citation>
    <scope>NUCLEOTIDE SEQUENCE [LARGE SCALE GENOMIC DNA]</scope>
    <source>
        <strain evidence="3">HL-2020</strain>
        <tissue evidence="3">Leaf</tissue>
    </source>
</reference>
<dbReference type="GO" id="GO:0031490">
    <property type="term" value="F:chromatin DNA binding"/>
    <property type="evidence" value="ECO:0007669"/>
    <property type="project" value="InterPro"/>
</dbReference>
<feature type="compositionally biased region" description="Low complexity" evidence="1">
    <location>
        <begin position="1"/>
        <end position="27"/>
    </location>
</feature>
<dbReference type="AlphaFoldDB" id="A0A835GVJ1"/>
<dbReference type="OrthoDB" id="1896842at2759"/>
<organism evidence="3 4">
    <name type="scientific">Coptis chinensis</name>
    <dbReference type="NCBI Taxonomy" id="261450"/>
    <lineage>
        <taxon>Eukaryota</taxon>
        <taxon>Viridiplantae</taxon>
        <taxon>Streptophyta</taxon>
        <taxon>Embryophyta</taxon>
        <taxon>Tracheophyta</taxon>
        <taxon>Spermatophyta</taxon>
        <taxon>Magnoliopsida</taxon>
        <taxon>Ranunculales</taxon>
        <taxon>Ranunculaceae</taxon>
        <taxon>Coptidoideae</taxon>
        <taxon>Coptis</taxon>
    </lineage>
</organism>
<evidence type="ECO:0000259" key="2">
    <source>
        <dbReference type="Pfam" id="PF21539"/>
    </source>
</evidence>